<dbReference type="EMBL" id="MN740085">
    <property type="protein sequence ID" value="QHT87208.1"/>
    <property type="molecule type" value="Genomic_DNA"/>
</dbReference>
<name>A0A6C0I2I6_9ZZZZ</name>
<dbReference type="AlphaFoldDB" id="A0A6C0I2I6"/>
<accession>A0A6C0I2I6</accession>
<evidence type="ECO:0000256" key="1">
    <source>
        <dbReference type="SAM" id="MobiDB-lite"/>
    </source>
</evidence>
<reference evidence="2" key="1">
    <citation type="journal article" date="2020" name="Nature">
        <title>Giant virus diversity and host interactions through global metagenomics.</title>
        <authorList>
            <person name="Schulz F."/>
            <person name="Roux S."/>
            <person name="Paez-Espino D."/>
            <person name="Jungbluth S."/>
            <person name="Walsh D.A."/>
            <person name="Denef V.J."/>
            <person name="McMahon K.D."/>
            <person name="Konstantinidis K.T."/>
            <person name="Eloe-Fadrosh E.A."/>
            <person name="Kyrpides N.C."/>
            <person name="Woyke T."/>
        </authorList>
    </citation>
    <scope>NUCLEOTIDE SEQUENCE</scope>
    <source>
        <strain evidence="2">GVMAG-M-3300023184-190</strain>
    </source>
</reference>
<protein>
    <submittedName>
        <fullName evidence="2">Uncharacterized protein</fullName>
    </submittedName>
</protein>
<evidence type="ECO:0000313" key="2">
    <source>
        <dbReference type="EMBL" id="QHT87208.1"/>
    </source>
</evidence>
<feature type="region of interest" description="Disordered" evidence="1">
    <location>
        <begin position="281"/>
        <end position="311"/>
    </location>
</feature>
<proteinExistence type="predicted"/>
<feature type="compositionally biased region" description="Basic residues" evidence="1">
    <location>
        <begin position="285"/>
        <end position="311"/>
    </location>
</feature>
<sequence>MSRRSLDPICDIDHYGSVKKIPTILGEKEQTCATNDKGNTYKWFNTHRLLGKNIIQKAEDAKNKRIIERIRIEKQILKEYYEKLEPKYNALFEMIEEYKSDITNSMIESYNKGELLQTQTLSGAGKEKLSDTHISKLQNAYKEILETKKELTEKESIIKNIHPYYKDIDDESISILQTKLRKYKSDVLKDFIQNLSIYNPNYTPKTPLREFNEIPNHIGYDFLFLGRNNTKNYFGYPSEIYKNILYKVFDLDDYDFYASKAADAFKRYKHIILEGKKHTGMLGGKTKKKRCKKGSRRNKQTNRCKRTNRTR</sequence>
<organism evidence="2">
    <name type="scientific">viral metagenome</name>
    <dbReference type="NCBI Taxonomy" id="1070528"/>
    <lineage>
        <taxon>unclassified sequences</taxon>
        <taxon>metagenomes</taxon>
        <taxon>organismal metagenomes</taxon>
    </lineage>
</organism>